<gene>
    <name evidence="3" type="ORF">QVZ43_01370</name>
</gene>
<organism evidence="3 4">
    <name type="scientific">Marinobacter suaedae</name>
    <dbReference type="NCBI Taxonomy" id="3057675"/>
    <lineage>
        <taxon>Bacteria</taxon>
        <taxon>Pseudomonadati</taxon>
        <taxon>Pseudomonadota</taxon>
        <taxon>Gammaproteobacteria</taxon>
        <taxon>Pseudomonadales</taxon>
        <taxon>Marinobacteraceae</taxon>
        <taxon>Marinobacter</taxon>
    </lineage>
</organism>
<feature type="chain" id="PRO_5046038445" description="Lipoprotein" evidence="2">
    <location>
        <begin position="24"/>
        <end position="730"/>
    </location>
</feature>
<dbReference type="PROSITE" id="PS51257">
    <property type="entry name" value="PROKAR_LIPOPROTEIN"/>
    <property type="match status" value="1"/>
</dbReference>
<evidence type="ECO:0000256" key="1">
    <source>
        <dbReference type="SAM" id="MobiDB-lite"/>
    </source>
</evidence>
<evidence type="ECO:0000313" key="4">
    <source>
        <dbReference type="Proteomes" id="UP001168640"/>
    </source>
</evidence>
<name>A0ABT8VWI7_9GAMM</name>
<proteinExistence type="predicted"/>
<reference evidence="3" key="1">
    <citation type="submission" date="2023-07" db="EMBL/GenBank/DDBJ databases">
        <title>Marinobacter sp. chi1 genome sequencing and assembly.</title>
        <authorList>
            <person name="Park S."/>
        </authorList>
    </citation>
    <scope>NUCLEOTIDE SEQUENCE</scope>
    <source>
        <strain evidence="3">Chi1</strain>
    </source>
</reference>
<evidence type="ECO:0000313" key="3">
    <source>
        <dbReference type="EMBL" id="MDO3720348.1"/>
    </source>
</evidence>
<accession>A0ABT8VWI7</accession>
<feature type="signal peptide" evidence="2">
    <location>
        <begin position="1"/>
        <end position="23"/>
    </location>
</feature>
<evidence type="ECO:0000256" key="2">
    <source>
        <dbReference type="SAM" id="SignalP"/>
    </source>
</evidence>
<feature type="region of interest" description="Disordered" evidence="1">
    <location>
        <begin position="37"/>
        <end position="60"/>
    </location>
</feature>
<keyword evidence="4" id="KW-1185">Reference proteome</keyword>
<evidence type="ECO:0008006" key="5">
    <source>
        <dbReference type="Google" id="ProtNLM"/>
    </source>
</evidence>
<dbReference type="Proteomes" id="UP001168640">
    <property type="component" value="Unassembled WGS sequence"/>
</dbReference>
<dbReference type="RefSeq" id="WP_302908584.1">
    <property type="nucleotide sequence ID" value="NZ_JAUMIS010000001.1"/>
</dbReference>
<sequence>MRSLSGPALLSALLFLGGCTSDAIDAAKKDTNDFGGASSGGEGFTPGTPGGGGTTSGLGPNEIRLTMEVLETAAPDAESSRRNLRLVQPESISVYATTDNSVSVPAEITYNDDLSATIAFPGGLPLGPDTLIEARFGDEVYRSMAADADQNVQVNPFSEFLVRQTIAKYSVFDIQAITDCTEQDDCTGKAAWSSLADQIHDFEIDIPSTASKETALSLLGARGDFTSYIDDMMQYALSLDTSSGELAVLEGNYNSVFFGVELGQTFLESNLSNAGFWGVRTGQEKVLSPKEDHVYPGLSFASVSDLLPGLNSTVLSSDIPYSRELLTHQAGNTFCLRDNSIWELNNHASAVGSASLINDIRLTAGRALFQTVTNNFSRNIGWTRNPYYMDAFISEPPADSNTPDRIVSSYFTAGKAIALELEGENYKRRDILENHFLSVIDINVERQPGFELSSVNGTYNIVYASQRQGSSSSCQTFDNQPVMEVETGSGIWTVNSGNGSINESVATSALARLPSGTVQSENTTSVTRSRLVNRRPSYRNNAVLYDGRLNFGISHLLTDELAKPQLGVGASTPDGSFMAVNMNDSPGGDGLLIASSQHAIPAPTNGRYRLQGVSLGMSEDTNVLRHMNHATLTINSASSATLDPRILEVTHSVSGSTVSSPSLVDSLGDSVTLVYADAGNGQASFSYTDTTGELTLEGFFTPDQNQFYLRLRDTRNGEENIGLVLATRIP</sequence>
<keyword evidence="2" id="KW-0732">Signal</keyword>
<feature type="compositionally biased region" description="Gly residues" evidence="1">
    <location>
        <begin position="37"/>
        <end position="56"/>
    </location>
</feature>
<dbReference type="EMBL" id="JAUMIS010000001">
    <property type="protein sequence ID" value="MDO3720348.1"/>
    <property type="molecule type" value="Genomic_DNA"/>
</dbReference>
<protein>
    <recommendedName>
        <fullName evidence="5">Lipoprotein</fullName>
    </recommendedName>
</protein>
<comment type="caution">
    <text evidence="3">The sequence shown here is derived from an EMBL/GenBank/DDBJ whole genome shotgun (WGS) entry which is preliminary data.</text>
</comment>